<accession>A0A318UL65</accession>
<dbReference type="EMBL" id="QKLU01000002">
    <property type="protein sequence ID" value="PYF76117.1"/>
    <property type="molecule type" value="Genomic_DNA"/>
</dbReference>
<sequence length="125" mass="14077">MTATQSNTKDNNKRLPGRPKKLIKKSNLLMVRMTPTERLFIENKSKAAGMKSSEWCRKAAKSAKVVPRFSTEEVGWFRDLSGLSNNLNQLTHLAHVNGLFSLALKCQALLVQIESLLTKISNHDR</sequence>
<proteinExistence type="predicted"/>
<organism evidence="1 2">
    <name type="scientific">Pedobacter nutrimenti</name>
    <dbReference type="NCBI Taxonomy" id="1241337"/>
    <lineage>
        <taxon>Bacteria</taxon>
        <taxon>Pseudomonadati</taxon>
        <taxon>Bacteroidota</taxon>
        <taxon>Sphingobacteriia</taxon>
        <taxon>Sphingobacteriales</taxon>
        <taxon>Sphingobacteriaceae</taxon>
        <taxon>Pedobacter</taxon>
    </lineage>
</organism>
<comment type="caution">
    <text evidence="1">The sequence shown here is derived from an EMBL/GenBank/DDBJ whole genome shotgun (WGS) entry which is preliminary data.</text>
</comment>
<dbReference type="Pfam" id="PF21983">
    <property type="entry name" value="NikA-like"/>
    <property type="match status" value="1"/>
</dbReference>
<gene>
    <name evidence="1" type="ORF">B0O44_102673</name>
</gene>
<protein>
    <submittedName>
        <fullName evidence="1">Mobilization protein MobC</fullName>
    </submittedName>
</protein>
<dbReference type="InterPro" id="IPR053842">
    <property type="entry name" value="NikA-like"/>
</dbReference>
<dbReference type="OrthoDB" id="3268254at2"/>
<evidence type="ECO:0000313" key="1">
    <source>
        <dbReference type="EMBL" id="PYF76117.1"/>
    </source>
</evidence>
<dbReference type="RefSeq" id="WP_110829059.1">
    <property type="nucleotide sequence ID" value="NZ_QKLU01000002.1"/>
</dbReference>
<reference evidence="1 2" key="1">
    <citation type="submission" date="2018-06" db="EMBL/GenBank/DDBJ databases">
        <title>Genomic Encyclopedia of Archaeal and Bacterial Type Strains, Phase II (KMG-II): from individual species to whole genera.</title>
        <authorList>
            <person name="Goeker M."/>
        </authorList>
    </citation>
    <scope>NUCLEOTIDE SEQUENCE [LARGE SCALE GENOMIC DNA]</scope>
    <source>
        <strain evidence="1 2">DSM 27372</strain>
    </source>
</reference>
<dbReference type="AlphaFoldDB" id="A0A318UL65"/>
<name>A0A318UL65_9SPHI</name>
<keyword evidence="2" id="KW-1185">Reference proteome</keyword>
<evidence type="ECO:0000313" key="2">
    <source>
        <dbReference type="Proteomes" id="UP000248198"/>
    </source>
</evidence>
<dbReference type="Proteomes" id="UP000248198">
    <property type="component" value="Unassembled WGS sequence"/>
</dbReference>